<evidence type="ECO:0000313" key="4">
    <source>
        <dbReference type="Proteomes" id="UP000001660"/>
    </source>
</evidence>
<organism evidence="3 4">
    <name type="scientific">Nitrospira defluvii</name>
    <dbReference type="NCBI Taxonomy" id="330214"/>
    <lineage>
        <taxon>Bacteria</taxon>
        <taxon>Pseudomonadati</taxon>
        <taxon>Nitrospirota</taxon>
        <taxon>Nitrospiria</taxon>
        <taxon>Nitrospirales</taxon>
        <taxon>Nitrospiraceae</taxon>
        <taxon>Nitrospira</taxon>
    </lineage>
</organism>
<dbReference type="Proteomes" id="UP000001660">
    <property type="component" value="Chromosome"/>
</dbReference>
<dbReference type="CDD" id="cd06257">
    <property type="entry name" value="DnaJ"/>
    <property type="match status" value="1"/>
</dbReference>
<dbReference type="EMBL" id="FP929003">
    <property type="protein sequence ID" value="CBK42871.1"/>
    <property type="molecule type" value="Genomic_DNA"/>
</dbReference>
<dbReference type="SMART" id="SM00271">
    <property type="entry name" value="DnaJ"/>
    <property type="match status" value="1"/>
</dbReference>
<dbReference type="InterPro" id="IPR006166">
    <property type="entry name" value="ERCC4_domain"/>
</dbReference>
<protein>
    <recommendedName>
        <fullName evidence="2">J domain-containing protein</fullName>
    </recommendedName>
</protein>
<dbReference type="InterPro" id="IPR011335">
    <property type="entry name" value="Restrct_endonuc-II-like"/>
</dbReference>
<evidence type="ECO:0000259" key="2">
    <source>
        <dbReference type="PROSITE" id="PS50076"/>
    </source>
</evidence>
<dbReference type="SUPFAM" id="SSF46565">
    <property type="entry name" value="Chaperone J-domain"/>
    <property type="match status" value="1"/>
</dbReference>
<dbReference type="Gene3D" id="3.40.50.10130">
    <property type="match status" value="1"/>
</dbReference>
<dbReference type="Gene3D" id="1.10.287.110">
    <property type="entry name" value="DnaJ domain"/>
    <property type="match status" value="1"/>
</dbReference>
<dbReference type="STRING" id="330214.NIDE3177"/>
<dbReference type="PANTHER" id="PTHR24074">
    <property type="entry name" value="CO-CHAPERONE PROTEIN DJLA"/>
    <property type="match status" value="1"/>
</dbReference>
<dbReference type="GO" id="GO:0003677">
    <property type="term" value="F:DNA binding"/>
    <property type="evidence" value="ECO:0007669"/>
    <property type="project" value="InterPro"/>
</dbReference>
<name>D8PHY4_9BACT</name>
<dbReference type="SUPFAM" id="SSF52980">
    <property type="entry name" value="Restriction endonuclease-like"/>
    <property type="match status" value="1"/>
</dbReference>
<dbReference type="InterPro" id="IPR036869">
    <property type="entry name" value="J_dom_sf"/>
</dbReference>
<dbReference type="InterPro" id="IPR001623">
    <property type="entry name" value="DnaJ_domain"/>
</dbReference>
<feature type="compositionally biased region" description="Pro residues" evidence="1">
    <location>
        <begin position="82"/>
        <end position="98"/>
    </location>
</feature>
<feature type="domain" description="J" evidence="2">
    <location>
        <begin position="8"/>
        <end position="77"/>
    </location>
</feature>
<keyword evidence="4" id="KW-1185">Reference proteome</keyword>
<dbReference type="InterPro" id="IPR050817">
    <property type="entry name" value="DjlA_DnaK_co-chaperone"/>
</dbReference>
<dbReference type="PROSITE" id="PS50076">
    <property type="entry name" value="DNAJ_2"/>
    <property type="match status" value="1"/>
</dbReference>
<feature type="region of interest" description="Disordered" evidence="1">
    <location>
        <begin position="73"/>
        <end position="109"/>
    </location>
</feature>
<dbReference type="Pfam" id="PF02732">
    <property type="entry name" value="ERCC4"/>
    <property type="match status" value="1"/>
</dbReference>
<proteinExistence type="predicted"/>
<dbReference type="PRINTS" id="PR00625">
    <property type="entry name" value="JDOMAIN"/>
</dbReference>
<dbReference type="AlphaFoldDB" id="D8PHY4"/>
<sequence length="286" mass="32581">MPNERTTNYYAILELTPGASDAEIKRAWHEHMQVWHPDRFVHSPTLHRKAEARTQLINQAYQTLSDPAARARYDAGRQHPSSPTPPPRPSPTPRPQPAPRSRQELRGPQTMLNVTRFSHPKIMVPAIHILVDSREPQPYEFNGLVRIAGTITQTLPAGDYAIAEAPAIFCVERRRVEEFDTIFSNPSDNRPRFLRELEPLRAVPHRFLVIEGTIQYNRGGGRLGQYHRNGIVDFLDSLTARFGLQIIYSESREEAEERVANLAALHYAYHLAEQQGLGRCLTENDV</sequence>
<dbReference type="GO" id="GO:0004518">
    <property type="term" value="F:nuclease activity"/>
    <property type="evidence" value="ECO:0007669"/>
    <property type="project" value="InterPro"/>
</dbReference>
<gene>
    <name evidence="3" type="ORF">NIDE3177</name>
</gene>
<reference evidence="3 4" key="1">
    <citation type="journal article" date="2010" name="Proc. Natl. Acad. Sci. U.S.A.">
        <title>A Nitrospira metagenome illuminates the physiology and evolution of globally important nitrite-oxidizing bacteria.</title>
        <authorList>
            <person name="Lucker S."/>
            <person name="Wagner M."/>
            <person name="Maixner F."/>
            <person name="Pelletier E."/>
            <person name="Koch H."/>
            <person name="Vacherie B."/>
            <person name="Rattei T."/>
            <person name="Sinninghe Damste J."/>
            <person name="Spieck E."/>
            <person name="Le Paslier D."/>
            <person name="Daims H."/>
        </authorList>
    </citation>
    <scope>NUCLEOTIDE SEQUENCE [LARGE SCALE GENOMIC DNA]</scope>
</reference>
<evidence type="ECO:0000313" key="3">
    <source>
        <dbReference type="EMBL" id="CBK42871.1"/>
    </source>
</evidence>
<dbReference type="KEGG" id="nde:NIDE3177"/>
<dbReference type="GO" id="GO:0006259">
    <property type="term" value="P:DNA metabolic process"/>
    <property type="evidence" value="ECO:0007669"/>
    <property type="project" value="UniProtKB-ARBA"/>
</dbReference>
<dbReference type="eggNOG" id="COG1948">
    <property type="taxonomic scope" value="Bacteria"/>
</dbReference>
<dbReference type="Pfam" id="PF00226">
    <property type="entry name" value="DnaJ"/>
    <property type="match status" value="1"/>
</dbReference>
<dbReference type="eggNOG" id="COG0484">
    <property type="taxonomic scope" value="Bacteria"/>
</dbReference>
<accession>D8PHY4</accession>
<dbReference type="HOGENOM" id="CLU_972133_0_0_0"/>
<evidence type="ECO:0000256" key="1">
    <source>
        <dbReference type="SAM" id="MobiDB-lite"/>
    </source>
</evidence>